<dbReference type="AlphaFoldDB" id="K9VTN3"/>
<dbReference type="RefSeq" id="WP_015179889.1">
    <property type="nucleotide sequence ID" value="NC_019731.1"/>
</dbReference>
<dbReference type="OrthoDB" id="423968at2"/>
<dbReference type="PATRIC" id="fig|179408.3.peg.8208"/>
<geneLocation type="plasmid" evidence="3 4">
    <name>pOSC7112.03</name>
</geneLocation>
<protein>
    <submittedName>
        <fullName evidence="3">Relaxase/mobilization nuclease family protein</fullName>
    </submittedName>
</protein>
<dbReference type="EMBL" id="CP003617">
    <property type="protein sequence ID" value="AFZ10929.1"/>
    <property type="molecule type" value="Genomic_DNA"/>
</dbReference>
<evidence type="ECO:0000313" key="4">
    <source>
        <dbReference type="Proteomes" id="UP000010478"/>
    </source>
</evidence>
<evidence type="ECO:0000313" key="3">
    <source>
        <dbReference type="EMBL" id="AFZ10929.1"/>
    </source>
</evidence>
<dbReference type="Pfam" id="PF03432">
    <property type="entry name" value="Relaxase"/>
    <property type="match status" value="1"/>
</dbReference>
<feature type="compositionally biased region" description="Low complexity" evidence="1">
    <location>
        <begin position="349"/>
        <end position="358"/>
    </location>
</feature>
<feature type="compositionally biased region" description="Low complexity" evidence="1">
    <location>
        <begin position="284"/>
        <end position="311"/>
    </location>
</feature>
<proteinExistence type="predicted"/>
<keyword evidence="4" id="KW-1185">Reference proteome</keyword>
<dbReference type="Proteomes" id="UP000010478">
    <property type="component" value="Plasmid pOSC7112.03"/>
</dbReference>
<feature type="region of interest" description="Disordered" evidence="1">
    <location>
        <begin position="272"/>
        <end position="311"/>
    </location>
</feature>
<dbReference type="KEGG" id="oni:Osc7112_6844"/>
<reference evidence="3 4" key="1">
    <citation type="submission" date="2012-05" db="EMBL/GenBank/DDBJ databases">
        <title>Finished plasmid 3 of genome of Oscillatoria sp. PCC 7112.</title>
        <authorList>
            <consortium name="US DOE Joint Genome Institute"/>
            <person name="Gugger M."/>
            <person name="Coursin T."/>
            <person name="Rippka R."/>
            <person name="Tandeau De Marsac N."/>
            <person name="Huntemann M."/>
            <person name="Wei C.-L."/>
            <person name="Han J."/>
            <person name="Detter J.C."/>
            <person name="Han C."/>
            <person name="Tapia R."/>
            <person name="Davenport K."/>
            <person name="Daligault H."/>
            <person name="Erkkila T."/>
            <person name="Gu W."/>
            <person name="Munk A.C.C."/>
            <person name="Teshima H."/>
            <person name="Xu Y."/>
            <person name="Chain P."/>
            <person name="Chen A."/>
            <person name="Krypides N."/>
            <person name="Mavromatis K."/>
            <person name="Markowitz V."/>
            <person name="Szeto E."/>
            <person name="Ivanova N."/>
            <person name="Mikhailova N."/>
            <person name="Ovchinnikova G."/>
            <person name="Pagani I."/>
            <person name="Pati A."/>
            <person name="Goodwin L."/>
            <person name="Peters L."/>
            <person name="Pitluck S."/>
            <person name="Woyke T."/>
            <person name="Kerfeld C."/>
        </authorList>
    </citation>
    <scope>NUCLEOTIDE SEQUENCE [LARGE SCALE GENOMIC DNA]</scope>
    <source>
        <strain evidence="3 4">PCC 7112</strain>
        <plasmid evidence="3 4">pOSC7112.03</plasmid>
    </source>
</reference>
<name>K9VTN3_9CYAN</name>
<accession>K9VTN3</accession>
<evidence type="ECO:0000259" key="2">
    <source>
        <dbReference type="Pfam" id="PF03432"/>
    </source>
</evidence>
<evidence type="ECO:0000256" key="1">
    <source>
        <dbReference type="SAM" id="MobiDB-lite"/>
    </source>
</evidence>
<feature type="region of interest" description="Disordered" evidence="1">
    <location>
        <begin position="335"/>
        <end position="358"/>
    </location>
</feature>
<keyword evidence="3" id="KW-0614">Plasmid</keyword>
<organism evidence="3 4">
    <name type="scientific">Phormidium nigroviride PCC 7112</name>
    <dbReference type="NCBI Taxonomy" id="179408"/>
    <lineage>
        <taxon>Bacteria</taxon>
        <taxon>Bacillati</taxon>
        <taxon>Cyanobacteriota</taxon>
        <taxon>Cyanophyceae</taxon>
        <taxon>Oscillatoriophycideae</taxon>
        <taxon>Oscillatoriales</taxon>
        <taxon>Oscillatoriaceae</taxon>
        <taxon>Phormidium</taxon>
    </lineage>
</organism>
<feature type="domain" description="MobA/VirD2-like nuclease" evidence="2">
    <location>
        <begin position="17"/>
        <end position="147"/>
    </location>
</feature>
<sequence>MIGKQIKGTGFRGCLNYVLGKKDAALIGGTMCGQTPEELAAEFGIARQLRPNLKVAVFHATLSVDSTEKLEDSEENDQRWLALAANYMKAMEFDNNQYAVVKHSDTEHDHIHIVASRICLDGGVVDDSWDYYKSQETIRQLERNYNLETVTPSWETDKRAQTTGEHRYLQSKGNKSVRVQLQDLIDEVSQDNPSMPEFVERLQQQAVEVQVGLTRTGFSKGISYNLDGVALSGTQLGKAYTFCGLQKHRGVSYDLGRDDAIIEVLMQPQHLANAPSEAEENELESSQSELETTEPATANELESSQSELTETALTTPATANELELPLSELAATASTTPTTAIKLESPQSELTETAPLTPATANELELQLSILPERNENQWQKVRSHLATEYSLPLELLEKLHSHSWLSADSEKAVFTGRTLDGEAWEAFILDERGNWTTTHPLPSEAAFWVAFTGEIERAVITCNPIEALSILLIELENNPNNSATELTTIYIGIERVSQLPTQFLQELDSVLIALAEDSQLAQNALALLPNAEVVSPQSSWNDIWIQLIEQEQRSHKQNNQQHKQPIPNIELD</sequence>
<gene>
    <name evidence="3" type="ORF">Osc7112_6844</name>
</gene>
<dbReference type="InterPro" id="IPR005094">
    <property type="entry name" value="Endonuclease_MobA/VirD2"/>
</dbReference>
<dbReference type="HOGENOM" id="CLU_022309_3_1_3"/>